<evidence type="ECO:0000313" key="2">
    <source>
        <dbReference type="EMBL" id="SCM74003.1"/>
    </source>
</evidence>
<dbReference type="AlphaFoldDB" id="A0A212L8W2"/>
<gene>
    <name evidence="2" type="ORF">KL86DES1_21673</name>
</gene>
<sequence>MAGSYGGRHGGAGHDVSGQPRLKNGQFTFVADKARAEMAAKQTQAALTAPMPVSPDAPLEERMYAESVADVVKRHSKKDHSELKPYTAEPNATVPYYRMGVRPIDGKYVQRLYGDPACGFGPHWDHMHFVGSDGSNFGFSLGGTFSEDVKKLETYQVETPKYRKEYIDRARAEIDEEHGPIEIFHTQQDRSLRYLIDVNCQSYFAKVLQKAKQYETKAKPLVLP</sequence>
<name>A0A212L8W2_9BACT</name>
<reference evidence="2" key="1">
    <citation type="submission" date="2016-08" db="EMBL/GenBank/DDBJ databases">
        <authorList>
            <person name="Seilhamer J.J."/>
        </authorList>
    </citation>
    <scope>NUCLEOTIDE SEQUENCE</scope>
    <source>
        <strain evidence="2">86-1</strain>
    </source>
</reference>
<accession>A0A212L8W2</accession>
<feature type="region of interest" description="Disordered" evidence="1">
    <location>
        <begin position="1"/>
        <end position="24"/>
    </location>
</feature>
<protein>
    <submittedName>
        <fullName evidence="2">Uncharacterized protein</fullName>
    </submittedName>
</protein>
<feature type="compositionally biased region" description="Gly residues" evidence="1">
    <location>
        <begin position="1"/>
        <end position="10"/>
    </location>
</feature>
<dbReference type="EMBL" id="FMJC01000002">
    <property type="protein sequence ID" value="SCM74003.1"/>
    <property type="molecule type" value="Genomic_DNA"/>
</dbReference>
<proteinExistence type="predicted"/>
<evidence type="ECO:0000256" key="1">
    <source>
        <dbReference type="SAM" id="MobiDB-lite"/>
    </source>
</evidence>
<dbReference type="RefSeq" id="WP_179980961.1">
    <property type="nucleotide sequence ID" value="NZ_LT608333.1"/>
</dbReference>
<organism evidence="2">
    <name type="scientific">uncultured Desulfovibrio sp</name>
    <dbReference type="NCBI Taxonomy" id="167968"/>
    <lineage>
        <taxon>Bacteria</taxon>
        <taxon>Pseudomonadati</taxon>
        <taxon>Thermodesulfobacteriota</taxon>
        <taxon>Desulfovibrionia</taxon>
        <taxon>Desulfovibrionales</taxon>
        <taxon>Desulfovibrionaceae</taxon>
        <taxon>Desulfovibrio</taxon>
        <taxon>environmental samples</taxon>
    </lineage>
</organism>